<feature type="active site" evidence="1">
    <location>
        <position position="78"/>
    </location>
</feature>
<dbReference type="PIRSF" id="PIRSF011396">
    <property type="entry name" value="Trp_halogenase"/>
    <property type="match status" value="1"/>
</dbReference>
<dbReference type="GO" id="GO:0004497">
    <property type="term" value="F:monooxygenase activity"/>
    <property type="evidence" value="ECO:0007669"/>
    <property type="project" value="InterPro"/>
</dbReference>
<dbReference type="PANTHER" id="PTHR43747:SF4">
    <property type="entry name" value="FLAVIN-DEPENDENT TRYPTOPHAN HALOGENASE"/>
    <property type="match status" value="1"/>
</dbReference>
<dbReference type="PANTHER" id="PTHR43747">
    <property type="entry name" value="FAD-BINDING PROTEIN"/>
    <property type="match status" value="1"/>
</dbReference>
<keyword evidence="4" id="KW-1185">Reference proteome</keyword>
<dbReference type="Proteomes" id="UP000652567">
    <property type="component" value="Unassembled WGS sequence"/>
</dbReference>
<organism evidence="3 4">
    <name type="scientific">Cellvibrio polysaccharolyticus</name>
    <dbReference type="NCBI Taxonomy" id="2082724"/>
    <lineage>
        <taxon>Bacteria</taxon>
        <taxon>Pseudomonadati</taxon>
        <taxon>Pseudomonadota</taxon>
        <taxon>Gammaproteobacteria</taxon>
        <taxon>Cellvibrionales</taxon>
        <taxon>Cellvibrionaceae</taxon>
        <taxon>Cellvibrio</taxon>
    </lineage>
</organism>
<dbReference type="AlphaFoldDB" id="A0A928YUG4"/>
<dbReference type="InterPro" id="IPR050816">
    <property type="entry name" value="Flavin-dep_Halogenase_NPB"/>
</dbReference>
<reference evidence="3" key="1">
    <citation type="submission" date="2018-07" db="EMBL/GenBank/DDBJ databases">
        <title>Genome assembly of strain Ka43.</title>
        <authorList>
            <person name="Kukolya J."/>
            <person name="Nagy I."/>
            <person name="Horvath B."/>
            <person name="Toth A."/>
        </authorList>
    </citation>
    <scope>NUCLEOTIDE SEQUENCE</scope>
    <source>
        <strain evidence="3">KB43</strain>
    </source>
</reference>
<dbReference type="InterPro" id="IPR033856">
    <property type="entry name" value="Trp_halogen"/>
</dbReference>
<keyword evidence="2" id="KW-0547">Nucleotide-binding</keyword>
<proteinExistence type="predicted"/>
<accession>A0A928YUG4</accession>
<evidence type="ECO:0000313" key="4">
    <source>
        <dbReference type="Proteomes" id="UP000652567"/>
    </source>
</evidence>
<keyword evidence="2" id="KW-0285">Flavoprotein</keyword>
<evidence type="ECO:0000256" key="2">
    <source>
        <dbReference type="PIRSR" id="PIRSR011396-2"/>
    </source>
</evidence>
<dbReference type="InterPro" id="IPR006905">
    <property type="entry name" value="Flavin_halogenase"/>
</dbReference>
<keyword evidence="2" id="KW-0274">FAD</keyword>
<feature type="binding site" evidence="2">
    <location>
        <position position="78"/>
    </location>
    <ligand>
        <name>7-chloro-L-tryptophan</name>
        <dbReference type="ChEBI" id="CHEBI:58713"/>
    </ligand>
</feature>
<dbReference type="Pfam" id="PF04820">
    <property type="entry name" value="Trp_halogenase"/>
    <property type="match status" value="1"/>
</dbReference>
<evidence type="ECO:0000256" key="1">
    <source>
        <dbReference type="PIRSR" id="PIRSR011396-1"/>
    </source>
</evidence>
<dbReference type="InterPro" id="IPR036188">
    <property type="entry name" value="FAD/NAD-bd_sf"/>
</dbReference>
<gene>
    <name evidence="3" type="ORF">C4F51_12340</name>
</gene>
<dbReference type="SUPFAM" id="SSF51905">
    <property type="entry name" value="FAD/NAD(P)-binding domain"/>
    <property type="match status" value="1"/>
</dbReference>
<feature type="binding site" evidence="2">
    <location>
        <position position="335"/>
    </location>
    <ligand>
        <name>FAD</name>
        <dbReference type="ChEBI" id="CHEBI:57692"/>
    </ligand>
</feature>
<dbReference type="EMBL" id="PRDL01000001">
    <property type="protein sequence ID" value="MBE8717974.1"/>
    <property type="molecule type" value="Genomic_DNA"/>
</dbReference>
<evidence type="ECO:0000313" key="3">
    <source>
        <dbReference type="EMBL" id="MBE8717974.1"/>
    </source>
</evidence>
<dbReference type="Gene3D" id="3.50.50.60">
    <property type="entry name" value="FAD/NAD(P)-binding domain"/>
    <property type="match status" value="1"/>
</dbReference>
<dbReference type="GO" id="GO:0000166">
    <property type="term" value="F:nucleotide binding"/>
    <property type="evidence" value="ECO:0007669"/>
    <property type="project" value="UniProtKB-KW"/>
</dbReference>
<feature type="binding site" evidence="2">
    <location>
        <begin position="11"/>
        <end position="14"/>
    </location>
    <ligand>
        <name>FAD</name>
        <dbReference type="ChEBI" id="CHEBI:57692"/>
    </ligand>
</feature>
<name>A0A928YUG4_9GAMM</name>
<comment type="caution">
    <text evidence="3">The sequence shown here is derived from an EMBL/GenBank/DDBJ whole genome shotgun (WGS) entry which is preliminary data.</text>
</comment>
<feature type="binding site" evidence="2">
    <location>
        <position position="185"/>
    </location>
    <ligand>
        <name>FAD</name>
        <dbReference type="ChEBI" id="CHEBI:57692"/>
    </ligand>
</feature>
<protein>
    <submittedName>
        <fullName evidence="3">Tryptophan 7-halogenase</fullName>
    </submittedName>
</protein>
<feature type="binding site" evidence="2">
    <location>
        <position position="344"/>
    </location>
    <ligand>
        <name>L-tryptophan</name>
        <dbReference type="ChEBI" id="CHEBI:57912"/>
    </ligand>
</feature>
<dbReference type="RefSeq" id="WP_193910172.1">
    <property type="nucleotide sequence ID" value="NZ_PRDL01000001.1"/>
</dbReference>
<sequence length="510" mass="58266">MKIKRIAIVGGGNAGWLSANHLGLELFRDPDIEITVIESKDIPVIGVGEGTIPIIRNSLQSFGISEVDMLINCDATFKAGIKFSNWKDAKKYGKNNFYYHTFDAPYPGGYDLTYYWLGNRSVAGFSQLSDSYHIAEKNRCPKHPNSPPYKGLINYAYHFDAAKFSTLLSDNAKKRFRIRHIYETVKQVLLHEDGSIKGFQYDSGGYEAFDFYIDCSGFSSLLMGETLKVPFIDKSDVVLTDTALAMQVASEPDEGIFPYTKAVAHGAGWIWDIPLTTRRGTGLVYSSRHMTDDEALAKFSQYHGKKLESTQVRKIPMKAGFRENFWEKNCVTLGLAQGFIEPLEATSLFITDFCAGMLARKFPVNTEDMPLYAKHSNEVATAIWERIFDFIQLHYCISDRRDTRFWRDVTEKVERSDLLKERLEMFRYSIPQRTDFGSSFDLFHAESYLWVLYGMDYPTRAPVVSDEVGQRARQKIVEHIGRSEQQADSLMSQREWLTAFKKFAAQNKVR</sequence>